<reference evidence="2 3" key="2">
    <citation type="journal article" date="2014" name="Genome Announc.">
        <title>Complete Genome Sequence of the Subsurface, Mesophilic Sulfate-Reducing Bacterium Desulfovibrio aespoeensis Aspo-2.</title>
        <authorList>
            <person name="Pedersen K."/>
            <person name="Bengtsson A."/>
            <person name="Edlund J."/>
            <person name="Rabe L."/>
            <person name="Hazen T."/>
            <person name="Chakraborty R."/>
            <person name="Goodwin L."/>
            <person name="Shapiro N."/>
        </authorList>
    </citation>
    <scope>NUCLEOTIDE SEQUENCE [LARGE SCALE GENOMIC DNA]</scope>
    <source>
        <strain evidence="3">ATCC 700646 / DSM 10631 / Aspo-2</strain>
    </source>
</reference>
<dbReference type="HOGENOM" id="CLU_515569_0_0_7"/>
<gene>
    <name evidence="2" type="ordered locus">Daes_0338</name>
</gene>
<feature type="domain" description="B30.2/SPRY" evidence="1">
    <location>
        <begin position="239"/>
        <end position="425"/>
    </location>
</feature>
<dbReference type="STRING" id="643562.Daes_0338"/>
<keyword evidence="3" id="KW-1185">Reference proteome</keyword>
<dbReference type="InterPro" id="IPR003877">
    <property type="entry name" value="SPRY_dom"/>
</dbReference>
<proteinExistence type="predicted"/>
<keyword evidence="2" id="KW-0675">Receptor</keyword>
<evidence type="ECO:0000313" key="2">
    <source>
        <dbReference type="EMBL" id="ADU61363.1"/>
    </source>
</evidence>
<evidence type="ECO:0000313" key="3">
    <source>
        <dbReference type="Proteomes" id="UP000002191"/>
    </source>
</evidence>
<reference evidence="3" key="1">
    <citation type="submission" date="2010-12" db="EMBL/GenBank/DDBJ databases">
        <title>Complete sequence of Desulfovibrio aespoeensis Aspo-2.</title>
        <authorList>
            <consortium name="US DOE Joint Genome Institute"/>
            <person name="Lucas S."/>
            <person name="Copeland A."/>
            <person name="Lapidus A."/>
            <person name="Cheng J.-F."/>
            <person name="Goodwin L."/>
            <person name="Pitluck S."/>
            <person name="Chertkov O."/>
            <person name="Misra M."/>
            <person name="Detter J.C."/>
            <person name="Han C."/>
            <person name="Tapia R."/>
            <person name="Land M."/>
            <person name="Hauser L."/>
            <person name="Kyrpides N."/>
            <person name="Ivanova N."/>
            <person name="Ovchinnikova G."/>
            <person name="Pedersen K."/>
            <person name="Jagevall S."/>
            <person name="Hazen T."/>
            <person name="Woyke T."/>
        </authorList>
    </citation>
    <scope>NUCLEOTIDE SEQUENCE [LARGE SCALE GENOMIC DNA]</scope>
    <source>
        <strain evidence="3">ATCC 700646 / DSM 10631 / Aspo-2</strain>
    </source>
</reference>
<dbReference type="AlphaFoldDB" id="E6VWF7"/>
<dbReference type="PROSITE" id="PS50188">
    <property type="entry name" value="B302_SPRY"/>
    <property type="match status" value="1"/>
</dbReference>
<dbReference type="OrthoDB" id="5449044at2"/>
<dbReference type="InterPro" id="IPR050672">
    <property type="entry name" value="FBXO45-Fsn/SPSB_families"/>
</dbReference>
<dbReference type="InterPro" id="IPR001870">
    <property type="entry name" value="B30.2/SPRY"/>
</dbReference>
<dbReference type="Gene3D" id="2.60.120.200">
    <property type="match status" value="1"/>
</dbReference>
<organism evidence="2 3">
    <name type="scientific">Pseudodesulfovibrio aespoeensis (strain ATCC 700646 / DSM 10631 / Aspo-2)</name>
    <name type="common">Desulfovibrio aespoeensis</name>
    <dbReference type="NCBI Taxonomy" id="643562"/>
    <lineage>
        <taxon>Bacteria</taxon>
        <taxon>Pseudomonadati</taxon>
        <taxon>Thermodesulfobacteriota</taxon>
        <taxon>Desulfovibrionia</taxon>
        <taxon>Desulfovibrionales</taxon>
        <taxon>Desulfovibrionaceae</taxon>
    </lineage>
</organism>
<dbReference type="RefSeq" id="WP_013513300.1">
    <property type="nucleotide sequence ID" value="NC_014844.1"/>
</dbReference>
<dbReference type="EMBL" id="CP002431">
    <property type="protein sequence ID" value="ADU61363.1"/>
    <property type="molecule type" value="Genomic_DNA"/>
</dbReference>
<dbReference type="Gene3D" id="2.60.120.920">
    <property type="match status" value="1"/>
</dbReference>
<dbReference type="KEGG" id="das:Daes_0338"/>
<dbReference type="Pfam" id="PF00622">
    <property type="entry name" value="SPRY"/>
    <property type="match status" value="1"/>
</dbReference>
<dbReference type="InterPro" id="IPR013320">
    <property type="entry name" value="ConA-like_dom_sf"/>
</dbReference>
<evidence type="ECO:0000259" key="1">
    <source>
        <dbReference type="PROSITE" id="PS50188"/>
    </source>
</evidence>
<dbReference type="PANTHER" id="PTHR12245">
    <property type="entry name" value="SPRY DOMAIN CONTAINING SOCS BOX PROTEIN"/>
    <property type="match status" value="1"/>
</dbReference>
<protein>
    <submittedName>
        <fullName evidence="2">SPla/RYanodine receptor SPRY domain-containing protein</fullName>
    </submittedName>
</protein>
<accession>E6VWF7</accession>
<dbReference type="PANTHER" id="PTHR12245:SF5">
    <property type="entry name" value="SPRY DOMAIN-CONTAINING SOCS BOX PROTEIN 3"/>
    <property type="match status" value="1"/>
</dbReference>
<dbReference type="CDD" id="cd12886">
    <property type="entry name" value="SPRY_like"/>
    <property type="match status" value="1"/>
</dbReference>
<dbReference type="eggNOG" id="COG4775">
    <property type="taxonomic scope" value="Bacteria"/>
</dbReference>
<dbReference type="SMART" id="SM00449">
    <property type="entry name" value="SPRY"/>
    <property type="match status" value="1"/>
</dbReference>
<dbReference type="SUPFAM" id="SSF49899">
    <property type="entry name" value="Concanavalin A-like lectins/glucanases"/>
    <property type="match status" value="2"/>
</dbReference>
<sequence length="528" mass="56248">MGLVQDLILPTRRPPVWPYLIEHSALFDGVDDCLSRTPVSAGDRRKWTFSLWPKLCRTANQTVFAASTVGYYRFEVRHINGAISVGQEEGNNNAPLSKVLDGAVDYTGLYHIVVSVDTANAVAEDRVKVYINGTRRIQFSTNQNIPQNHDTFVNATVGHYFGCGFLPAVGGRYLFTQMYASEFHFIDGQALTPDAFGEWSDKVTGLWTPKAYTGTYGTNGCKLDFSNAAALGDDVSGNGNNWTVNGAPVQTLDTPTNNYCTLNALDKSSGTLLTRGNLMAEYPTGAHHACRGTRSLPTAGKWYWECARLPGKTFIAGIGTGRASLVNYVGAEVHSYGYSGQDGLFYHPGFTTSSGVTLAEGDILGVAYDADDATLVFYKNGVKITGGSGGFSAIPEDTWIPIVSNYSASASFPGGTTMNFGATGFAYTPPEGFLPLSASAVPGGTVVLAGSYTGNGSADGPFVNTNCALETLTIGVNAYNNDGTDNAVLLFFANGFKLVSGTDNANAVPYTWTGTLKYPFNTSNAQTN</sequence>
<dbReference type="Proteomes" id="UP000002191">
    <property type="component" value="Chromosome"/>
</dbReference>
<name>E6VWF7_PSEA9</name>
<dbReference type="InterPro" id="IPR043136">
    <property type="entry name" value="B30.2/SPRY_sf"/>
</dbReference>